<evidence type="ECO:0000313" key="2">
    <source>
        <dbReference type="Proteomes" id="UP000256884"/>
    </source>
</evidence>
<protein>
    <submittedName>
        <fullName evidence="1">Uncharacterized protein DUF4294</fullName>
    </submittedName>
</protein>
<reference evidence="1 2" key="1">
    <citation type="submission" date="2018-08" db="EMBL/GenBank/DDBJ databases">
        <title>Genomic Encyclopedia of Type Strains, Phase IV (KMG-IV): sequencing the most valuable type-strain genomes for metagenomic binning, comparative biology and taxonomic classification.</title>
        <authorList>
            <person name="Goeker M."/>
        </authorList>
    </citation>
    <scope>NUCLEOTIDE SEQUENCE [LARGE SCALE GENOMIC DNA]</scope>
    <source>
        <strain evidence="1 2">DSM 18841</strain>
    </source>
</reference>
<dbReference type="EMBL" id="QUNS01000004">
    <property type="protein sequence ID" value="REH50390.1"/>
    <property type="molecule type" value="Genomic_DNA"/>
</dbReference>
<dbReference type="InterPro" id="IPR025636">
    <property type="entry name" value="DUF4294"/>
</dbReference>
<sequence length="267" mass="32260">MKYFMSFFVLKREMIHLESFLLIKNQMKKLLYLYLLLFATVLNAQIKDTLPNFNDEYILIREGDSLMIKLNEVTVLPKHKFKEKKDILYYYWLRKKVFKAYPYAILAAKRVDSVNSRLARVKSKSKKRKYIKRIQKYLEEELTAPLKKLTRTEGRILLKLIHRQTGKTAFDNVRELRSGWRAFWYNTTANLFKLSLKSEYKPETENEDYLVEDILQRAYIEEKLEYQEPKLVKNYLVIVSKSRGYVDVSEYKKMFLKMRKKRKGKKK</sequence>
<organism evidence="1 2">
    <name type="scientific">Tenacibaculum gallaicum</name>
    <dbReference type="NCBI Taxonomy" id="561505"/>
    <lineage>
        <taxon>Bacteria</taxon>
        <taxon>Pseudomonadati</taxon>
        <taxon>Bacteroidota</taxon>
        <taxon>Flavobacteriia</taxon>
        <taxon>Flavobacteriales</taxon>
        <taxon>Flavobacteriaceae</taxon>
        <taxon>Tenacibaculum</taxon>
    </lineage>
</organism>
<comment type="caution">
    <text evidence="1">The sequence shown here is derived from an EMBL/GenBank/DDBJ whole genome shotgun (WGS) entry which is preliminary data.</text>
</comment>
<gene>
    <name evidence="1" type="ORF">C7448_1041</name>
</gene>
<dbReference type="AlphaFoldDB" id="A0A3E0HVU0"/>
<keyword evidence="2" id="KW-1185">Reference proteome</keyword>
<evidence type="ECO:0000313" key="1">
    <source>
        <dbReference type="EMBL" id="REH50390.1"/>
    </source>
</evidence>
<name>A0A3E0HVU0_9FLAO</name>
<accession>A0A3E0HVU0</accession>
<dbReference type="Pfam" id="PF14127">
    <property type="entry name" value="DUF4294"/>
    <property type="match status" value="1"/>
</dbReference>
<dbReference type="Proteomes" id="UP000256884">
    <property type="component" value="Unassembled WGS sequence"/>
</dbReference>
<proteinExistence type="predicted"/>